<dbReference type="GO" id="GO:0005737">
    <property type="term" value="C:cytoplasm"/>
    <property type="evidence" value="ECO:0007669"/>
    <property type="project" value="UniProtKB-SubCell"/>
</dbReference>
<comment type="cofactor">
    <cofactor evidence="2">
        <name>FAD</name>
        <dbReference type="ChEBI" id="CHEBI:57692"/>
    </cofactor>
</comment>
<dbReference type="CDD" id="cd12959">
    <property type="entry name" value="MMACHC-like"/>
    <property type="match status" value="1"/>
</dbReference>
<dbReference type="PANTHER" id="PTHR31457">
    <property type="entry name" value="METHYLMALONIC ACIDURIA AND HOMOCYSTINURIA TYPE C PROTEIN"/>
    <property type="match status" value="1"/>
</dbReference>
<comment type="subcellular location">
    <subcellularLocation>
        <location evidence="3">Cytoplasm</location>
    </subcellularLocation>
</comment>
<dbReference type="GO" id="GO:0032451">
    <property type="term" value="F:demethylase activity"/>
    <property type="evidence" value="ECO:0007669"/>
    <property type="project" value="TreeGrafter"/>
</dbReference>
<dbReference type="Proteomes" id="UP000887540">
    <property type="component" value="Unplaced"/>
</dbReference>
<keyword evidence="9" id="KW-0521">NADP</keyword>
<keyword evidence="8" id="KW-0274">FAD</keyword>
<keyword evidence="12" id="KW-1185">Reference proteome</keyword>
<sequence length="266" mass="31195">MDESRQLIYGRVQDLLCEEDGWGEAYVFRIGSYNNSVSSHFVLPYDPDTLAMICLSTPRMFEDSFRKWIVTQKMHDENLDNLAKRIPDPIQTFMVEKFDSLKNELSDYDPVVIHDFELLPNRRPKVLMCTCGHIAGAAYYYRPDVFEGDDENCYCNDDVIKCRRPSQKRIGLSLHPKYGGHFAFRAIMIFPTVKLSPEFTEKQPKRTLNDDKSVLQAIDLFNYHWRDGRFRDCGNPVEQYSQRQLDYFSKAPADRWPVIADWFMQA</sequence>
<dbReference type="AlphaFoldDB" id="A0A914CTR6"/>
<evidence type="ECO:0000256" key="7">
    <source>
        <dbReference type="ARBA" id="ARBA00022643"/>
    </source>
</evidence>
<organism evidence="12 13">
    <name type="scientific">Acrobeloides nanus</name>
    <dbReference type="NCBI Taxonomy" id="290746"/>
    <lineage>
        <taxon>Eukaryota</taxon>
        <taxon>Metazoa</taxon>
        <taxon>Ecdysozoa</taxon>
        <taxon>Nematoda</taxon>
        <taxon>Chromadorea</taxon>
        <taxon>Rhabditida</taxon>
        <taxon>Tylenchina</taxon>
        <taxon>Cephalobomorpha</taxon>
        <taxon>Cephaloboidea</taxon>
        <taxon>Cephalobidae</taxon>
        <taxon>Acrobeloides</taxon>
    </lineage>
</organism>
<keyword evidence="6" id="KW-0285">Flavoprotein</keyword>
<keyword evidence="7" id="KW-0288">FMN</keyword>
<evidence type="ECO:0000256" key="9">
    <source>
        <dbReference type="ARBA" id="ARBA00022857"/>
    </source>
</evidence>
<dbReference type="GO" id="GO:0033787">
    <property type="term" value="F:cyanocobalamin reductase (cyanide-eliminating) (NADP+) activity"/>
    <property type="evidence" value="ECO:0007669"/>
    <property type="project" value="TreeGrafter"/>
</dbReference>
<dbReference type="WBParaSite" id="ACRNAN_scaffold13661.g25738.t1">
    <property type="protein sequence ID" value="ACRNAN_scaffold13661.g25738.t1"/>
    <property type="gene ID" value="ACRNAN_scaffold13661.g25738"/>
</dbReference>
<dbReference type="GO" id="GO:0009235">
    <property type="term" value="P:cobalamin metabolic process"/>
    <property type="evidence" value="ECO:0007669"/>
    <property type="project" value="TreeGrafter"/>
</dbReference>
<comment type="cofactor">
    <cofactor evidence="1">
        <name>FMN</name>
        <dbReference type="ChEBI" id="CHEBI:58210"/>
    </cofactor>
</comment>
<proteinExistence type="inferred from homology"/>
<evidence type="ECO:0000313" key="13">
    <source>
        <dbReference type="WBParaSite" id="ACRNAN_scaffold13661.g25738.t1"/>
    </source>
</evidence>
<evidence type="ECO:0000256" key="5">
    <source>
        <dbReference type="ARBA" id="ARBA00022490"/>
    </source>
</evidence>
<keyword evidence="10" id="KW-0560">Oxidoreductase</keyword>
<evidence type="ECO:0000256" key="8">
    <source>
        <dbReference type="ARBA" id="ARBA00022827"/>
    </source>
</evidence>
<comment type="similarity">
    <text evidence="4">Belongs to the MMACHC family.</text>
</comment>
<reference evidence="13" key="1">
    <citation type="submission" date="2022-11" db="UniProtKB">
        <authorList>
            <consortium name="WormBaseParasite"/>
        </authorList>
    </citation>
    <scope>IDENTIFICATION</scope>
</reference>
<name>A0A914CTR6_9BILA</name>
<evidence type="ECO:0000256" key="2">
    <source>
        <dbReference type="ARBA" id="ARBA00001974"/>
    </source>
</evidence>
<dbReference type="GO" id="GO:0071949">
    <property type="term" value="F:FAD binding"/>
    <property type="evidence" value="ECO:0007669"/>
    <property type="project" value="TreeGrafter"/>
</dbReference>
<evidence type="ECO:0000256" key="6">
    <source>
        <dbReference type="ARBA" id="ARBA00022630"/>
    </source>
</evidence>
<dbReference type="Pfam" id="PF16690">
    <property type="entry name" value="MMACHC"/>
    <property type="match status" value="1"/>
</dbReference>
<evidence type="ECO:0000256" key="4">
    <source>
        <dbReference type="ARBA" id="ARBA00007762"/>
    </source>
</evidence>
<evidence type="ECO:0000256" key="10">
    <source>
        <dbReference type="ARBA" id="ARBA00023002"/>
    </source>
</evidence>
<dbReference type="PANTHER" id="PTHR31457:SF2">
    <property type="entry name" value="CYANOCOBALAMIN REDUCTASE _ ALKYLCOBALAMIN DEALKYLASE"/>
    <property type="match status" value="1"/>
</dbReference>
<dbReference type="InterPro" id="IPR032037">
    <property type="entry name" value="MMACHC"/>
</dbReference>
<evidence type="ECO:0000256" key="1">
    <source>
        <dbReference type="ARBA" id="ARBA00001917"/>
    </source>
</evidence>
<evidence type="ECO:0000256" key="3">
    <source>
        <dbReference type="ARBA" id="ARBA00004496"/>
    </source>
</evidence>
<evidence type="ECO:0000313" key="12">
    <source>
        <dbReference type="Proteomes" id="UP000887540"/>
    </source>
</evidence>
<protein>
    <recommendedName>
        <fullName evidence="11">Cyanocobalamin reductase (cyanide-eliminating)</fullName>
    </recommendedName>
</protein>
<accession>A0A914CTR6</accession>
<keyword evidence="5" id="KW-0963">Cytoplasm</keyword>
<evidence type="ECO:0000256" key="11">
    <source>
        <dbReference type="ARBA" id="ARBA00031313"/>
    </source>
</evidence>